<organism evidence="1 2">
    <name type="scientific">Sulfuriferula multivorans</name>
    <dbReference type="NCBI Taxonomy" id="1559896"/>
    <lineage>
        <taxon>Bacteria</taxon>
        <taxon>Pseudomonadati</taxon>
        <taxon>Pseudomonadota</taxon>
        <taxon>Betaproteobacteria</taxon>
        <taxon>Nitrosomonadales</taxon>
        <taxon>Sulfuricellaceae</taxon>
        <taxon>Sulfuriferula</taxon>
    </lineage>
</organism>
<keyword evidence="2" id="KW-1185">Reference proteome</keyword>
<evidence type="ECO:0000313" key="2">
    <source>
        <dbReference type="Proteomes" id="UP000286806"/>
    </source>
</evidence>
<accession>A0A401JC27</accession>
<comment type="caution">
    <text evidence="1">The sequence shown here is derived from an EMBL/GenBank/DDBJ whole genome shotgun (WGS) entry which is preliminary data.</text>
</comment>
<reference evidence="1 2" key="1">
    <citation type="journal article" date="2019" name="Front. Microbiol.">
        <title>Genomes of Neutrophilic Sulfur-Oxidizing Chemolithoautotrophs Representing 9 Proteobacterial Species From 8 Genera.</title>
        <authorList>
            <person name="Watanabe T."/>
            <person name="Kojima H."/>
            <person name="Umezawa K."/>
            <person name="Hori C."/>
            <person name="Takasuka T.E."/>
            <person name="Kato Y."/>
            <person name="Fukui M."/>
        </authorList>
    </citation>
    <scope>NUCLEOTIDE SEQUENCE [LARGE SCALE GENOMIC DNA]</scope>
    <source>
        <strain evidence="1 2">TTN</strain>
    </source>
</reference>
<sequence>MNDSLAAGMKLSLASDRRSVVYRRYLSQKNLRYGVLSAEK</sequence>
<dbReference type="Proteomes" id="UP000286806">
    <property type="component" value="Unassembled WGS sequence"/>
</dbReference>
<name>A0A401JC27_9PROT</name>
<gene>
    <name evidence="1" type="ORF">SFMTTN_1045</name>
</gene>
<dbReference type="AlphaFoldDB" id="A0A401JC27"/>
<dbReference type="EMBL" id="BGOW01000007">
    <property type="protein sequence ID" value="GBL45238.1"/>
    <property type="molecule type" value="Genomic_DNA"/>
</dbReference>
<evidence type="ECO:0000313" key="1">
    <source>
        <dbReference type="EMBL" id="GBL45238.1"/>
    </source>
</evidence>
<protein>
    <submittedName>
        <fullName evidence="1">Uncharacterized protein</fullName>
    </submittedName>
</protein>
<dbReference type="RefSeq" id="WP_262982376.1">
    <property type="nucleotide sequence ID" value="NZ_BGOW01000007.1"/>
</dbReference>
<proteinExistence type="predicted"/>